<dbReference type="InterPro" id="IPR017946">
    <property type="entry name" value="PLC-like_Pdiesterase_TIM-brl"/>
</dbReference>
<dbReference type="RefSeq" id="WP_179930812.1">
    <property type="nucleotide sequence ID" value="NZ_JACCDF010000010.1"/>
</dbReference>
<dbReference type="GO" id="GO:0006629">
    <property type="term" value="P:lipid metabolic process"/>
    <property type="evidence" value="ECO:0007669"/>
    <property type="project" value="InterPro"/>
</dbReference>
<gene>
    <name evidence="2" type="ORF">HZS81_12060</name>
</gene>
<evidence type="ECO:0000259" key="1">
    <source>
        <dbReference type="PROSITE" id="PS51704"/>
    </source>
</evidence>
<keyword evidence="3" id="KW-1185">Reference proteome</keyword>
<dbReference type="Pfam" id="PF03009">
    <property type="entry name" value="GDPD"/>
    <property type="match status" value="1"/>
</dbReference>
<dbReference type="GO" id="GO:0008081">
    <property type="term" value="F:phosphoric diester hydrolase activity"/>
    <property type="evidence" value="ECO:0007669"/>
    <property type="project" value="InterPro"/>
</dbReference>
<accession>A0A7Z0LM61</accession>
<sequence length="257" mass="28555">MMHPEISLPALIAHRGYSSAAPENTLAAVKAAHDAGTRWVELDVQLLGDGTAVIWHDKDVSRCSDGHGNISRISWAQACQLDVGSWFGDAFRGERMASLKSMLALLDTLAMGVNIELKVNKGRDGEALVDRVIPLLMSALPPERLIVSSFDIQALKRCRQHANAQELALGALFRALPANWRSQCEAIDAYSVHCHWPRLSRHHVNAVRDAGYQLLCYTVNDPSAFHPYWAWGVTSAFTDDPDTFQRYLKSHQDEAKQ</sequence>
<proteinExistence type="predicted"/>
<dbReference type="PANTHER" id="PTHR46211:SF1">
    <property type="entry name" value="GLYCEROPHOSPHODIESTER PHOSPHODIESTERASE, CYTOPLASMIC"/>
    <property type="match status" value="1"/>
</dbReference>
<dbReference type="Gene3D" id="3.20.20.190">
    <property type="entry name" value="Phosphatidylinositol (PI) phosphodiesterase"/>
    <property type="match status" value="1"/>
</dbReference>
<dbReference type="EMBL" id="JACCDF010000010">
    <property type="protein sequence ID" value="NYS61488.1"/>
    <property type="molecule type" value="Genomic_DNA"/>
</dbReference>
<dbReference type="Proteomes" id="UP000586119">
    <property type="component" value="Unassembled WGS sequence"/>
</dbReference>
<feature type="domain" description="GP-PDE" evidence="1">
    <location>
        <begin position="9"/>
        <end position="248"/>
    </location>
</feature>
<dbReference type="PANTHER" id="PTHR46211">
    <property type="entry name" value="GLYCEROPHOSPHORYL DIESTER PHOSPHODIESTERASE"/>
    <property type="match status" value="1"/>
</dbReference>
<dbReference type="CDD" id="cd08562">
    <property type="entry name" value="GDPD_EcUgpQ_like"/>
    <property type="match status" value="1"/>
</dbReference>
<dbReference type="InterPro" id="IPR030395">
    <property type="entry name" value="GP_PDE_dom"/>
</dbReference>
<dbReference type="AlphaFoldDB" id="A0A7Z0LM61"/>
<comment type="caution">
    <text evidence="2">The sequence shown here is derived from an EMBL/GenBank/DDBJ whole genome shotgun (WGS) entry which is preliminary data.</text>
</comment>
<evidence type="ECO:0000313" key="2">
    <source>
        <dbReference type="EMBL" id="NYS61488.1"/>
    </source>
</evidence>
<protein>
    <submittedName>
        <fullName evidence="2">Glycerophosphoryl diester phosphodiesterase</fullName>
    </submittedName>
</protein>
<dbReference type="SUPFAM" id="SSF51695">
    <property type="entry name" value="PLC-like phosphodiesterases"/>
    <property type="match status" value="1"/>
</dbReference>
<evidence type="ECO:0000313" key="3">
    <source>
        <dbReference type="Proteomes" id="UP000586119"/>
    </source>
</evidence>
<reference evidence="2 3" key="1">
    <citation type="journal article" date="2015" name="Int. J. Syst. Evol. Microbiol.">
        <title>Halomonas salicampi sp. nov., a halotolerant and alkalitolerant bacterium isolated from a saltern soil.</title>
        <authorList>
            <person name="Lee J.C."/>
            <person name="Kim Y.S."/>
            <person name="Yun B.S."/>
            <person name="Whang K.S."/>
        </authorList>
    </citation>
    <scope>NUCLEOTIDE SEQUENCE [LARGE SCALE GENOMIC DNA]</scope>
    <source>
        <strain evidence="2 3">BH103</strain>
    </source>
</reference>
<organism evidence="2 3">
    <name type="scientific">Vreelandella salicampi</name>
    <dbReference type="NCBI Taxonomy" id="1449798"/>
    <lineage>
        <taxon>Bacteria</taxon>
        <taxon>Pseudomonadati</taxon>
        <taxon>Pseudomonadota</taxon>
        <taxon>Gammaproteobacteria</taxon>
        <taxon>Oceanospirillales</taxon>
        <taxon>Halomonadaceae</taxon>
        <taxon>Vreelandella</taxon>
    </lineage>
</organism>
<name>A0A7Z0LM61_9GAMM</name>
<dbReference type="PROSITE" id="PS51704">
    <property type="entry name" value="GP_PDE"/>
    <property type="match status" value="1"/>
</dbReference>